<organism evidence="7 8">
    <name type="scientific">Blastopirellula marina</name>
    <dbReference type="NCBI Taxonomy" id="124"/>
    <lineage>
        <taxon>Bacteria</taxon>
        <taxon>Pseudomonadati</taxon>
        <taxon>Planctomycetota</taxon>
        <taxon>Planctomycetia</taxon>
        <taxon>Pirellulales</taxon>
        <taxon>Pirellulaceae</taxon>
        <taxon>Blastopirellula</taxon>
    </lineage>
</organism>
<dbReference type="GO" id="GO:0006352">
    <property type="term" value="P:DNA-templated transcription initiation"/>
    <property type="evidence" value="ECO:0007669"/>
    <property type="project" value="InterPro"/>
</dbReference>
<sequence>MNRHDEFENAISAHWADIVRLGILMFADETEAEEVAQQTFFKAYTAWDSFEGRASVRTWLFRIAVNVCRRNLTTRKRFQGERLEHQIELAHPETDPREIQMQEKVRQALEQVAPPHRLILTLFCIEGMKHQEIAKIFDVPEGTVWSRLHKAKQELKKAFHTIED</sequence>
<dbReference type="InterPro" id="IPR039425">
    <property type="entry name" value="RNA_pol_sigma-70-like"/>
</dbReference>
<dbReference type="GO" id="GO:0016987">
    <property type="term" value="F:sigma factor activity"/>
    <property type="evidence" value="ECO:0007669"/>
    <property type="project" value="UniProtKB-KW"/>
</dbReference>
<feature type="domain" description="RNA polymerase sigma factor 70 region 4 type 2" evidence="6">
    <location>
        <begin position="103"/>
        <end position="155"/>
    </location>
</feature>
<evidence type="ECO:0000259" key="6">
    <source>
        <dbReference type="Pfam" id="PF08281"/>
    </source>
</evidence>
<dbReference type="Pfam" id="PF04542">
    <property type="entry name" value="Sigma70_r2"/>
    <property type="match status" value="1"/>
</dbReference>
<reference evidence="7 8" key="1">
    <citation type="submission" date="2018-02" db="EMBL/GenBank/DDBJ databases">
        <title>Comparative genomes isolates from brazilian mangrove.</title>
        <authorList>
            <person name="Araujo J.E."/>
            <person name="Taketani R.G."/>
            <person name="Silva M.C.P."/>
            <person name="Loureco M.V."/>
            <person name="Andreote F.D."/>
        </authorList>
    </citation>
    <scope>NUCLEOTIDE SEQUENCE [LARGE SCALE GENOMIC DNA]</scope>
    <source>
        <strain evidence="7 8">Hex-1 MGV</strain>
    </source>
</reference>
<dbReference type="InterPro" id="IPR013249">
    <property type="entry name" value="RNA_pol_sigma70_r4_t2"/>
</dbReference>
<evidence type="ECO:0000313" key="8">
    <source>
        <dbReference type="Proteomes" id="UP000238322"/>
    </source>
</evidence>
<keyword evidence="4" id="KW-0804">Transcription</keyword>
<dbReference type="Gene3D" id="1.10.10.10">
    <property type="entry name" value="Winged helix-like DNA-binding domain superfamily/Winged helix DNA-binding domain"/>
    <property type="match status" value="1"/>
</dbReference>
<accession>A0A2S8FR10</accession>
<dbReference type="InterPro" id="IPR036388">
    <property type="entry name" value="WH-like_DNA-bd_sf"/>
</dbReference>
<proteinExistence type="inferred from homology"/>
<evidence type="ECO:0000256" key="4">
    <source>
        <dbReference type="ARBA" id="ARBA00023163"/>
    </source>
</evidence>
<dbReference type="NCBIfam" id="TIGR02937">
    <property type="entry name" value="sigma70-ECF"/>
    <property type="match status" value="1"/>
</dbReference>
<dbReference type="Gene3D" id="1.10.1740.10">
    <property type="match status" value="1"/>
</dbReference>
<evidence type="ECO:0008006" key="9">
    <source>
        <dbReference type="Google" id="ProtNLM"/>
    </source>
</evidence>
<dbReference type="SUPFAM" id="SSF88659">
    <property type="entry name" value="Sigma3 and sigma4 domains of RNA polymerase sigma factors"/>
    <property type="match status" value="1"/>
</dbReference>
<dbReference type="GO" id="GO:0003677">
    <property type="term" value="F:DNA binding"/>
    <property type="evidence" value="ECO:0007669"/>
    <property type="project" value="InterPro"/>
</dbReference>
<dbReference type="Proteomes" id="UP000238322">
    <property type="component" value="Unassembled WGS sequence"/>
</dbReference>
<dbReference type="CDD" id="cd06171">
    <property type="entry name" value="Sigma70_r4"/>
    <property type="match status" value="1"/>
</dbReference>
<keyword evidence="2" id="KW-0805">Transcription regulation</keyword>
<comment type="caution">
    <text evidence="7">The sequence shown here is derived from an EMBL/GenBank/DDBJ whole genome shotgun (WGS) entry which is preliminary data.</text>
</comment>
<gene>
    <name evidence="7" type="ORF">C5Y83_13965</name>
</gene>
<dbReference type="SUPFAM" id="SSF88946">
    <property type="entry name" value="Sigma2 domain of RNA polymerase sigma factors"/>
    <property type="match status" value="1"/>
</dbReference>
<feature type="domain" description="RNA polymerase sigma-70 region 2" evidence="5">
    <location>
        <begin position="24"/>
        <end position="77"/>
    </location>
</feature>
<dbReference type="PANTHER" id="PTHR43133">
    <property type="entry name" value="RNA POLYMERASE ECF-TYPE SIGMA FACTO"/>
    <property type="match status" value="1"/>
</dbReference>
<dbReference type="PANTHER" id="PTHR43133:SF51">
    <property type="entry name" value="RNA POLYMERASE SIGMA FACTOR"/>
    <property type="match status" value="1"/>
</dbReference>
<evidence type="ECO:0000259" key="5">
    <source>
        <dbReference type="Pfam" id="PF04542"/>
    </source>
</evidence>
<evidence type="ECO:0000256" key="3">
    <source>
        <dbReference type="ARBA" id="ARBA00023082"/>
    </source>
</evidence>
<dbReference type="InterPro" id="IPR013324">
    <property type="entry name" value="RNA_pol_sigma_r3/r4-like"/>
</dbReference>
<protein>
    <recommendedName>
        <fullName evidence="9">RNA polymerase subunit sigma-70</fullName>
    </recommendedName>
</protein>
<evidence type="ECO:0000256" key="2">
    <source>
        <dbReference type="ARBA" id="ARBA00023015"/>
    </source>
</evidence>
<dbReference type="Pfam" id="PF08281">
    <property type="entry name" value="Sigma70_r4_2"/>
    <property type="match status" value="1"/>
</dbReference>
<dbReference type="InterPro" id="IPR013325">
    <property type="entry name" value="RNA_pol_sigma_r2"/>
</dbReference>
<dbReference type="RefSeq" id="WP_105330344.1">
    <property type="nucleotide sequence ID" value="NZ_PUHY01000010.1"/>
</dbReference>
<evidence type="ECO:0000256" key="1">
    <source>
        <dbReference type="ARBA" id="ARBA00010641"/>
    </source>
</evidence>
<dbReference type="OrthoDB" id="9785675at2"/>
<dbReference type="EMBL" id="PUHY01000010">
    <property type="protein sequence ID" value="PQO34613.1"/>
    <property type="molecule type" value="Genomic_DNA"/>
</dbReference>
<comment type="similarity">
    <text evidence="1">Belongs to the sigma-70 factor family. ECF subfamily.</text>
</comment>
<dbReference type="InterPro" id="IPR007627">
    <property type="entry name" value="RNA_pol_sigma70_r2"/>
</dbReference>
<dbReference type="InterPro" id="IPR014284">
    <property type="entry name" value="RNA_pol_sigma-70_dom"/>
</dbReference>
<evidence type="ECO:0000313" key="7">
    <source>
        <dbReference type="EMBL" id="PQO34613.1"/>
    </source>
</evidence>
<name>A0A2S8FR10_9BACT</name>
<dbReference type="AlphaFoldDB" id="A0A2S8FR10"/>
<keyword evidence="3" id="KW-0731">Sigma factor</keyword>